<accession>X0Z2I0</accession>
<proteinExistence type="predicted"/>
<comment type="caution">
    <text evidence="1">The sequence shown here is derived from an EMBL/GenBank/DDBJ whole genome shotgun (WGS) entry which is preliminary data.</text>
</comment>
<reference evidence="1" key="1">
    <citation type="journal article" date="2014" name="Front. Microbiol.">
        <title>High frequency of phylogenetically diverse reductive dehalogenase-homologous genes in deep subseafloor sedimentary metagenomes.</title>
        <authorList>
            <person name="Kawai M."/>
            <person name="Futagami T."/>
            <person name="Toyoda A."/>
            <person name="Takaki Y."/>
            <person name="Nishi S."/>
            <person name="Hori S."/>
            <person name="Arai W."/>
            <person name="Tsubouchi T."/>
            <person name="Morono Y."/>
            <person name="Uchiyama I."/>
            <person name="Ito T."/>
            <person name="Fujiyama A."/>
            <person name="Inagaki F."/>
            <person name="Takami H."/>
        </authorList>
    </citation>
    <scope>NUCLEOTIDE SEQUENCE</scope>
    <source>
        <strain evidence="1">Expedition CK06-06</strain>
    </source>
</reference>
<sequence>MQLFQYKLISGIESQVLEANPSRTAYILYNNHATQIIYIRRSKGVSFVNGFPLPAGGSLAFKIPEDDVSGELWAIADGAATDLRFIESFGRIL</sequence>
<dbReference type="EMBL" id="BART01009116">
    <property type="protein sequence ID" value="GAG63154.1"/>
    <property type="molecule type" value="Genomic_DNA"/>
</dbReference>
<evidence type="ECO:0000313" key="1">
    <source>
        <dbReference type="EMBL" id="GAG63154.1"/>
    </source>
</evidence>
<protein>
    <submittedName>
        <fullName evidence="1">Uncharacterized protein</fullName>
    </submittedName>
</protein>
<dbReference type="AlphaFoldDB" id="X0Z2I0"/>
<name>X0Z2I0_9ZZZZ</name>
<organism evidence="1">
    <name type="scientific">marine sediment metagenome</name>
    <dbReference type="NCBI Taxonomy" id="412755"/>
    <lineage>
        <taxon>unclassified sequences</taxon>
        <taxon>metagenomes</taxon>
        <taxon>ecological metagenomes</taxon>
    </lineage>
</organism>
<gene>
    <name evidence="1" type="ORF">S01H4_20298</name>
</gene>